<sequence length="209" mass="23634">MNQPASALPSDSSVPIKLQIPSSRPSDPPNKSIDLESSIQPSEPPNPSIQARTSAALESSKNYVYVPYYKEAPRNISSSINKDNIITGKRHSQYRDNVLLTDIVPYSKALIDPIEAPEWKKAMDEEYHSLTSHNTGELVLYPDKPAKVSGGMWRLSRKRNEHGEVYQHKAQWVVLGNPQEHMLHYYDTWASVGRNETFKVMLSLVVNFD</sequence>
<reference evidence="2" key="1">
    <citation type="submission" date="2021-03" db="EMBL/GenBank/DDBJ databases">
        <title>Draft genome sequence of rust myrtle Austropuccinia psidii MF-1, a brazilian biotype.</title>
        <authorList>
            <person name="Quecine M.C."/>
            <person name="Pachon D.M.R."/>
            <person name="Bonatelli M.L."/>
            <person name="Correr F.H."/>
            <person name="Franceschini L.M."/>
            <person name="Leite T.F."/>
            <person name="Margarido G.R.A."/>
            <person name="Almeida C.A."/>
            <person name="Ferrarezi J.A."/>
            <person name="Labate C.A."/>
        </authorList>
    </citation>
    <scope>NUCLEOTIDE SEQUENCE</scope>
    <source>
        <strain evidence="2">MF-1</strain>
    </source>
</reference>
<accession>A0A9Q3KYS2</accession>
<feature type="compositionally biased region" description="Polar residues" evidence="1">
    <location>
        <begin position="1"/>
        <end position="13"/>
    </location>
</feature>
<evidence type="ECO:0000313" key="3">
    <source>
        <dbReference type="Proteomes" id="UP000765509"/>
    </source>
</evidence>
<organism evidence="2 3">
    <name type="scientific">Austropuccinia psidii MF-1</name>
    <dbReference type="NCBI Taxonomy" id="1389203"/>
    <lineage>
        <taxon>Eukaryota</taxon>
        <taxon>Fungi</taxon>
        <taxon>Dikarya</taxon>
        <taxon>Basidiomycota</taxon>
        <taxon>Pucciniomycotina</taxon>
        <taxon>Pucciniomycetes</taxon>
        <taxon>Pucciniales</taxon>
        <taxon>Sphaerophragmiaceae</taxon>
        <taxon>Austropuccinia</taxon>
    </lineage>
</organism>
<protein>
    <submittedName>
        <fullName evidence="2">Uncharacterized protein</fullName>
    </submittedName>
</protein>
<proteinExistence type="predicted"/>
<comment type="caution">
    <text evidence="2">The sequence shown here is derived from an EMBL/GenBank/DDBJ whole genome shotgun (WGS) entry which is preliminary data.</text>
</comment>
<keyword evidence="3" id="KW-1185">Reference proteome</keyword>
<dbReference type="EMBL" id="AVOT02129518">
    <property type="protein sequence ID" value="MBW0588167.1"/>
    <property type="molecule type" value="Genomic_DNA"/>
</dbReference>
<evidence type="ECO:0000313" key="2">
    <source>
        <dbReference type="EMBL" id="MBW0588167.1"/>
    </source>
</evidence>
<dbReference type="AlphaFoldDB" id="A0A9Q3KYS2"/>
<dbReference type="OrthoDB" id="1000646at2759"/>
<name>A0A9Q3KYS2_9BASI</name>
<dbReference type="Proteomes" id="UP000765509">
    <property type="component" value="Unassembled WGS sequence"/>
</dbReference>
<feature type="region of interest" description="Disordered" evidence="1">
    <location>
        <begin position="1"/>
        <end position="54"/>
    </location>
</feature>
<gene>
    <name evidence="2" type="ORF">O181_127882</name>
</gene>
<evidence type="ECO:0000256" key="1">
    <source>
        <dbReference type="SAM" id="MobiDB-lite"/>
    </source>
</evidence>